<proteinExistence type="predicted"/>
<protein>
    <submittedName>
        <fullName evidence="1">Uncharacterized protein</fullName>
    </submittedName>
</protein>
<reference evidence="1" key="1">
    <citation type="submission" date="2019-08" db="EMBL/GenBank/DDBJ databases">
        <authorList>
            <person name="Kucharzyk K."/>
            <person name="Murdoch R.W."/>
            <person name="Higgins S."/>
            <person name="Loffler F."/>
        </authorList>
    </citation>
    <scope>NUCLEOTIDE SEQUENCE</scope>
</reference>
<dbReference type="EMBL" id="VSSQ01142659">
    <property type="protein sequence ID" value="MPN63357.1"/>
    <property type="molecule type" value="Genomic_DNA"/>
</dbReference>
<name>A0A645JJ36_9ZZZZ</name>
<dbReference type="AlphaFoldDB" id="A0A645JJ36"/>
<accession>A0A645JJ36</accession>
<comment type="caution">
    <text evidence="1">The sequence shown here is derived from an EMBL/GenBank/DDBJ whole genome shotgun (WGS) entry which is preliminary data.</text>
</comment>
<evidence type="ECO:0000313" key="1">
    <source>
        <dbReference type="EMBL" id="MPN63357.1"/>
    </source>
</evidence>
<gene>
    <name evidence="1" type="ORF">SDC9_211115</name>
</gene>
<sequence>MFEKISFAVYGFDNALVFEFGVGFGDGVAVDAELFGKRAESWERFAGFESAGSGGEADLISQLEVNWFAGVKIDFKQHRQPLCYCHTTVGQYVNS</sequence>
<organism evidence="1">
    <name type="scientific">bioreactor metagenome</name>
    <dbReference type="NCBI Taxonomy" id="1076179"/>
    <lineage>
        <taxon>unclassified sequences</taxon>
        <taxon>metagenomes</taxon>
        <taxon>ecological metagenomes</taxon>
    </lineage>
</organism>